<dbReference type="OrthoDB" id="1580043at2759"/>
<comment type="caution">
    <text evidence="2">The sequence shown here is derived from an EMBL/GenBank/DDBJ whole genome shotgun (WGS) entry which is preliminary data.</text>
</comment>
<gene>
    <name evidence="2" type="ORF">GIB67_041297</name>
</gene>
<protein>
    <submittedName>
        <fullName evidence="2">Uncharacterized protein</fullName>
    </submittedName>
</protein>
<reference evidence="2 3" key="1">
    <citation type="journal article" date="2020" name="IScience">
        <title>Genome Sequencing of the Endangered Kingdonia uniflora (Circaeasteraceae, Ranunculales) Reveals Potential Mechanisms of Evolutionary Specialization.</title>
        <authorList>
            <person name="Sun Y."/>
            <person name="Deng T."/>
            <person name="Zhang A."/>
            <person name="Moore M.J."/>
            <person name="Landis J.B."/>
            <person name="Lin N."/>
            <person name="Zhang H."/>
            <person name="Zhang X."/>
            <person name="Huang J."/>
            <person name="Zhang X."/>
            <person name="Sun H."/>
            <person name="Wang H."/>
        </authorList>
    </citation>
    <scope>NUCLEOTIDE SEQUENCE [LARGE SCALE GENOMIC DNA]</scope>
    <source>
        <strain evidence="2">TB1705</strain>
        <tissue evidence="2">Leaf</tissue>
    </source>
</reference>
<proteinExistence type="predicted"/>
<keyword evidence="1" id="KW-1133">Transmembrane helix</keyword>
<keyword evidence="1" id="KW-0812">Transmembrane</keyword>
<keyword evidence="3" id="KW-1185">Reference proteome</keyword>
<name>A0A7J7NJ88_9MAGN</name>
<organism evidence="2 3">
    <name type="scientific">Kingdonia uniflora</name>
    <dbReference type="NCBI Taxonomy" id="39325"/>
    <lineage>
        <taxon>Eukaryota</taxon>
        <taxon>Viridiplantae</taxon>
        <taxon>Streptophyta</taxon>
        <taxon>Embryophyta</taxon>
        <taxon>Tracheophyta</taxon>
        <taxon>Spermatophyta</taxon>
        <taxon>Magnoliopsida</taxon>
        <taxon>Ranunculales</taxon>
        <taxon>Circaeasteraceae</taxon>
        <taxon>Kingdonia</taxon>
    </lineage>
</organism>
<sequence>MAGRVGLVTSDFIISLMWVRSGALIKLFVHNFMGLGSQPRGKIIKGCLSILSMFVFAGLSKIRKGGSYNLLTLLSLVIFGSFSGFSSLFVSESLLRYSVPLLELSSFYNILEMHLPCVKFQHFLVHLTLYP</sequence>
<evidence type="ECO:0000313" key="3">
    <source>
        <dbReference type="Proteomes" id="UP000541444"/>
    </source>
</evidence>
<dbReference type="PANTHER" id="PTHR47720">
    <property type="entry name" value="AQUAPORIN SIP2-1-RELATED"/>
    <property type="match status" value="1"/>
</dbReference>
<feature type="transmembrane region" description="Helical" evidence="1">
    <location>
        <begin position="68"/>
        <end position="90"/>
    </location>
</feature>
<keyword evidence="1" id="KW-0472">Membrane</keyword>
<dbReference type="AlphaFoldDB" id="A0A7J7NJ88"/>
<dbReference type="InterPro" id="IPR044226">
    <property type="entry name" value="SIP2-1-like"/>
</dbReference>
<dbReference type="EMBL" id="JACGCM010000766">
    <property type="protein sequence ID" value="KAF6167042.1"/>
    <property type="molecule type" value="Genomic_DNA"/>
</dbReference>
<evidence type="ECO:0000313" key="2">
    <source>
        <dbReference type="EMBL" id="KAF6167042.1"/>
    </source>
</evidence>
<dbReference type="PANTHER" id="PTHR47720:SF1">
    <property type="entry name" value="AQUAPORIN SIP2-1-RELATED"/>
    <property type="match status" value="1"/>
</dbReference>
<accession>A0A7J7NJ88</accession>
<dbReference type="GO" id="GO:0015267">
    <property type="term" value="F:channel activity"/>
    <property type="evidence" value="ECO:0007669"/>
    <property type="project" value="InterPro"/>
</dbReference>
<dbReference type="Proteomes" id="UP000541444">
    <property type="component" value="Unassembled WGS sequence"/>
</dbReference>
<evidence type="ECO:0000256" key="1">
    <source>
        <dbReference type="SAM" id="Phobius"/>
    </source>
</evidence>